<dbReference type="InterPro" id="IPR007372">
    <property type="entry name" value="Lipid/polyisoprenoid-bd_YceI"/>
</dbReference>
<dbReference type="PANTHER" id="PTHR34406">
    <property type="entry name" value="PROTEIN YCEI"/>
    <property type="match status" value="1"/>
</dbReference>
<dbReference type="Proteomes" id="UP000321927">
    <property type="component" value="Unassembled WGS sequence"/>
</dbReference>
<dbReference type="SUPFAM" id="SSF101874">
    <property type="entry name" value="YceI-like"/>
    <property type="match status" value="1"/>
</dbReference>
<organism evidence="2 4">
    <name type="scientific">Algoriphagus ratkowskyi</name>
    <dbReference type="NCBI Taxonomy" id="57028"/>
    <lineage>
        <taxon>Bacteria</taxon>
        <taxon>Pseudomonadati</taxon>
        <taxon>Bacteroidota</taxon>
        <taxon>Cytophagia</taxon>
        <taxon>Cytophagales</taxon>
        <taxon>Cyclobacteriaceae</taxon>
        <taxon>Algoriphagus</taxon>
    </lineage>
</organism>
<dbReference type="EMBL" id="VORV01000006">
    <property type="protein sequence ID" value="TXD77815.1"/>
    <property type="molecule type" value="Genomic_DNA"/>
</dbReference>
<feature type="domain" description="Lipid/polyisoprenoid-binding YceI-like" evidence="1">
    <location>
        <begin position="43"/>
        <end position="210"/>
    </location>
</feature>
<dbReference type="SMART" id="SM00867">
    <property type="entry name" value="YceI"/>
    <property type="match status" value="1"/>
</dbReference>
<reference evidence="2 4" key="1">
    <citation type="submission" date="2018-06" db="EMBL/GenBank/DDBJ databases">
        <title>Genomic Encyclopedia of Archaeal and Bacterial Type Strains, Phase II (KMG-II): from individual species to whole genera.</title>
        <authorList>
            <person name="Goeker M."/>
        </authorList>
    </citation>
    <scope>NUCLEOTIDE SEQUENCE [LARGE SCALE GENOMIC DNA]</scope>
    <source>
        <strain evidence="2 4">DSM 22686</strain>
    </source>
</reference>
<comment type="caution">
    <text evidence="2">The sequence shown here is derived from an EMBL/GenBank/DDBJ whole genome shotgun (WGS) entry which is preliminary data.</text>
</comment>
<evidence type="ECO:0000259" key="1">
    <source>
        <dbReference type="SMART" id="SM00867"/>
    </source>
</evidence>
<evidence type="ECO:0000313" key="4">
    <source>
        <dbReference type="Proteomes" id="UP000249115"/>
    </source>
</evidence>
<sequence length="210" mass="23867">MNKLFLIGFLFLFICGEKKNPTERITKFPFHPVGNFSNDSLDTLHIDLNRSSIKWKGTKMMGLGSHEGEISIQKGYLLVQDEILTGGEISVDMRSITVTDIPATDPIPIRNLTNHLKSTDFFDVDKYPISNLNFLSIEKLQNNNLLVHASLTIKGISNPVSFEIEKLGINHFQTSLQIDRFEWDIAYSGSWVDRTLVDREIDLRVELVGK</sequence>
<keyword evidence="5" id="KW-1185">Reference proteome</keyword>
<dbReference type="InterPro" id="IPR036761">
    <property type="entry name" value="TTHA0802/YceI-like_sf"/>
</dbReference>
<dbReference type="AlphaFoldDB" id="A0A2W7RIR1"/>
<dbReference type="EMBL" id="QKZU01000005">
    <property type="protein sequence ID" value="PZX58310.1"/>
    <property type="molecule type" value="Genomic_DNA"/>
</dbReference>
<proteinExistence type="predicted"/>
<name>A0A2W7RIR1_9BACT</name>
<gene>
    <name evidence="3" type="ORF">ESW18_10645</name>
    <name evidence="2" type="ORF">LV84_01515</name>
</gene>
<dbReference type="PANTHER" id="PTHR34406:SF1">
    <property type="entry name" value="PROTEIN YCEI"/>
    <property type="match status" value="1"/>
</dbReference>
<dbReference type="RefSeq" id="WP_086500807.1">
    <property type="nucleotide sequence ID" value="NZ_MSSV01000005.1"/>
</dbReference>
<evidence type="ECO:0000313" key="3">
    <source>
        <dbReference type="EMBL" id="TXD77815.1"/>
    </source>
</evidence>
<dbReference type="Proteomes" id="UP000249115">
    <property type="component" value="Unassembled WGS sequence"/>
</dbReference>
<reference evidence="3 5" key="2">
    <citation type="submission" date="2019-08" db="EMBL/GenBank/DDBJ databases">
        <title>Genome of Algoriphagus ratkowskyi IC026.</title>
        <authorList>
            <person name="Bowman J.P."/>
        </authorList>
    </citation>
    <scope>NUCLEOTIDE SEQUENCE [LARGE SCALE GENOMIC DNA]</scope>
    <source>
        <strain evidence="3 5">IC026</strain>
    </source>
</reference>
<evidence type="ECO:0000313" key="2">
    <source>
        <dbReference type="EMBL" id="PZX58310.1"/>
    </source>
</evidence>
<evidence type="ECO:0000313" key="5">
    <source>
        <dbReference type="Proteomes" id="UP000321927"/>
    </source>
</evidence>
<dbReference type="OrthoDB" id="951410at2"/>
<dbReference type="Gene3D" id="2.40.128.110">
    <property type="entry name" value="Lipid/polyisoprenoid-binding, YceI-like"/>
    <property type="match status" value="1"/>
</dbReference>
<accession>A0A2W7RIR1</accession>
<dbReference type="Pfam" id="PF04264">
    <property type="entry name" value="YceI"/>
    <property type="match status" value="1"/>
</dbReference>
<protein>
    <submittedName>
        <fullName evidence="2">Polyisoprenoid-binding protein YceI</fullName>
    </submittedName>
    <submittedName>
        <fullName evidence="3">YceI family protein</fullName>
    </submittedName>
</protein>